<evidence type="ECO:0000313" key="1">
    <source>
        <dbReference type="EMBL" id="MEB3429760.1"/>
    </source>
</evidence>
<accession>A0AAW9MUR2</accession>
<evidence type="ECO:0000313" key="2">
    <source>
        <dbReference type="Proteomes" id="UP001357733"/>
    </source>
</evidence>
<dbReference type="InterPro" id="IPR023405">
    <property type="entry name" value="Topo_IA_core_domain"/>
</dbReference>
<organism evidence="1 2">
    <name type="scientific">Citroniella saccharovorans</name>
    <dbReference type="NCBI Taxonomy" id="2053367"/>
    <lineage>
        <taxon>Bacteria</taxon>
        <taxon>Bacillati</taxon>
        <taxon>Bacillota</taxon>
        <taxon>Tissierellia</taxon>
        <taxon>Tissierellales</taxon>
        <taxon>Peptoniphilaceae</taxon>
        <taxon>Citroniella</taxon>
    </lineage>
</organism>
<keyword evidence="2" id="KW-1185">Reference proteome</keyword>
<sequence>MKLIIAEKPDLARNVAGPIGKCSKHHAYVEVGNFKIDFFDR</sequence>
<gene>
    <name evidence="1" type="ORF">VLK81_07015</name>
</gene>
<proteinExistence type="predicted"/>
<dbReference type="EMBL" id="JAYKOT010000003">
    <property type="protein sequence ID" value="MEB3429760.1"/>
    <property type="molecule type" value="Genomic_DNA"/>
</dbReference>
<dbReference type="RefSeq" id="WP_324619929.1">
    <property type="nucleotide sequence ID" value="NZ_JAYKOT010000003.1"/>
</dbReference>
<name>A0AAW9MUR2_9FIRM</name>
<reference evidence="1 2" key="1">
    <citation type="submission" date="2024-01" db="EMBL/GenBank/DDBJ databases">
        <title>Complete genome sequence of Citroniella saccharovorans strain M6.X9, isolated from human fecal sample.</title>
        <authorList>
            <person name="Cheng G."/>
            <person name="Westerholm M."/>
            <person name="Schnurer A."/>
        </authorList>
    </citation>
    <scope>NUCLEOTIDE SEQUENCE [LARGE SCALE GENOMIC DNA]</scope>
    <source>
        <strain evidence="1 2">DSM 29873</strain>
    </source>
</reference>
<dbReference type="AlphaFoldDB" id="A0AAW9MUR2"/>
<evidence type="ECO:0008006" key="3">
    <source>
        <dbReference type="Google" id="ProtNLM"/>
    </source>
</evidence>
<dbReference type="Proteomes" id="UP001357733">
    <property type="component" value="Unassembled WGS sequence"/>
</dbReference>
<protein>
    <recommendedName>
        <fullName evidence="3">DNA topoisomerase III</fullName>
    </recommendedName>
</protein>
<comment type="caution">
    <text evidence="1">The sequence shown here is derived from an EMBL/GenBank/DDBJ whole genome shotgun (WGS) entry which is preliminary data.</text>
</comment>
<dbReference type="SUPFAM" id="SSF56712">
    <property type="entry name" value="Prokaryotic type I DNA topoisomerase"/>
    <property type="match status" value="1"/>
</dbReference>